<dbReference type="Gene3D" id="1.10.520.10">
    <property type="match status" value="1"/>
</dbReference>
<evidence type="ECO:0000313" key="1">
    <source>
        <dbReference type="EMBL" id="VVA14390.1"/>
    </source>
</evidence>
<dbReference type="InParanoid" id="A0A5E4EHF4"/>
<name>A0A5E4EHF4_PRUDU</name>
<dbReference type="Proteomes" id="UP000327085">
    <property type="component" value="Chromosome 6"/>
</dbReference>
<dbReference type="Gramene" id="VVA14390">
    <property type="protein sequence ID" value="VVA14390"/>
    <property type="gene ID" value="Prudul26B010754"/>
</dbReference>
<organism evidence="1 2">
    <name type="scientific">Prunus dulcis</name>
    <name type="common">Almond</name>
    <name type="synonym">Amygdalus dulcis</name>
    <dbReference type="NCBI Taxonomy" id="3755"/>
    <lineage>
        <taxon>Eukaryota</taxon>
        <taxon>Viridiplantae</taxon>
        <taxon>Streptophyta</taxon>
        <taxon>Embryophyta</taxon>
        <taxon>Tracheophyta</taxon>
        <taxon>Spermatophyta</taxon>
        <taxon>Magnoliopsida</taxon>
        <taxon>eudicotyledons</taxon>
        <taxon>Gunneridae</taxon>
        <taxon>Pentapetalae</taxon>
        <taxon>rosids</taxon>
        <taxon>fabids</taxon>
        <taxon>Rosales</taxon>
        <taxon>Rosaceae</taxon>
        <taxon>Amygdaloideae</taxon>
        <taxon>Amygdaleae</taxon>
        <taxon>Prunus</taxon>
    </lineage>
</organism>
<accession>A0A5E4EHF4</accession>
<dbReference type="EMBL" id="CABIKO010000010">
    <property type="protein sequence ID" value="VVA14390.1"/>
    <property type="molecule type" value="Genomic_DNA"/>
</dbReference>
<evidence type="ECO:0000313" key="2">
    <source>
        <dbReference type="Proteomes" id="UP000327085"/>
    </source>
</evidence>
<dbReference type="AlphaFoldDB" id="A0A5E4EHF4"/>
<reference evidence="2" key="1">
    <citation type="journal article" date="2020" name="Plant J.">
        <title>Transposons played a major role in the diversification between the closely related almond and peach genomes: results from the almond genome sequence.</title>
        <authorList>
            <person name="Alioto T."/>
            <person name="Alexiou K.G."/>
            <person name="Bardil A."/>
            <person name="Barteri F."/>
            <person name="Castanera R."/>
            <person name="Cruz F."/>
            <person name="Dhingra A."/>
            <person name="Duval H."/>
            <person name="Fernandez I Marti A."/>
            <person name="Frias L."/>
            <person name="Galan B."/>
            <person name="Garcia J.L."/>
            <person name="Howad W."/>
            <person name="Gomez-Garrido J."/>
            <person name="Gut M."/>
            <person name="Julca I."/>
            <person name="Morata J."/>
            <person name="Puigdomenech P."/>
            <person name="Ribeca P."/>
            <person name="Rubio Cabetas M.J."/>
            <person name="Vlasova A."/>
            <person name="Wirthensohn M."/>
            <person name="Garcia-Mas J."/>
            <person name="Gabaldon T."/>
            <person name="Casacuberta J.M."/>
            <person name="Arus P."/>
        </authorList>
    </citation>
    <scope>NUCLEOTIDE SEQUENCE [LARGE SCALE GENOMIC DNA]</scope>
    <source>
        <strain evidence="2">cv. Texas</strain>
    </source>
</reference>
<sequence length="128" mass="14519">MGEIPNEIEIHIHCHLPTSREYLTKLIMNMGMAAAGFAPDFYNDTCPAFHSIIKSAVKKAVEEESRIGWEPLNHNWIGYYEACDLYPDQKDIYISGNDHVVLEKGANALVPFDISYCKRGMKLKVEAE</sequence>
<proteinExistence type="predicted"/>
<gene>
    <name evidence="1" type="ORF">ALMOND_2B010754</name>
</gene>
<protein>
    <submittedName>
        <fullName evidence="1">PREDICTED: basic blue</fullName>
    </submittedName>
</protein>